<keyword evidence="2" id="KW-1185">Reference proteome</keyword>
<proteinExistence type="predicted"/>
<evidence type="ECO:0000313" key="1">
    <source>
        <dbReference type="EMBL" id="GAK54349.1"/>
    </source>
</evidence>
<gene>
    <name evidence="1" type="ORF">U14_05634</name>
</gene>
<evidence type="ECO:0008006" key="3">
    <source>
        <dbReference type="Google" id="ProtNLM"/>
    </source>
</evidence>
<dbReference type="EMBL" id="DF820461">
    <property type="protein sequence ID" value="GAK54349.1"/>
    <property type="molecule type" value="Genomic_DNA"/>
</dbReference>
<organism evidence="1">
    <name type="scientific">Candidatus Moduliflexus flocculans</name>
    <dbReference type="NCBI Taxonomy" id="1499966"/>
    <lineage>
        <taxon>Bacteria</taxon>
        <taxon>Candidatus Moduliflexota</taxon>
        <taxon>Candidatus Moduliflexia</taxon>
        <taxon>Candidatus Moduliflexales</taxon>
        <taxon>Candidatus Moduliflexaceae</taxon>
    </lineage>
</organism>
<evidence type="ECO:0000313" key="2">
    <source>
        <dbReference type="Proteomes" id="UP000030700"/>
    </source>
</evidence>
<dbReference type="Proteomes" id="UP000030700">
    <property type="component" value="Unassembled WGS sequence"/>
</dbReference>
<dbReference type="SUPFAM" id="SSF56925">
    <property type="entry name" value="OMPA-like"/>
    <property type="match status" value="1"/>
</dbReference>
<dbReference type="HOGENOM" id="CLU_1363954_0_0_0"/>
<sequence length="200" mass="21735">MKKNMIVKGILSVVAAVVFVMVGSNVGFAQERQPGVSVGFNAGAAWCLDGYLSTGVTGRAFVEYAPYIHEIGLKLTAGYWRFDDSVSAGKSPLRENVDVLFTNWYFTGGGVYRLSRKNITPFLAANLGAYNYEDEQINLSASGAPVSDVKEGWGFGVNGGGGVEFFSKNTYSIGIESLAHFVFGEESYQLIDVTLMFRFL</sequence>
<protein>
    <recommendedName>
        <fullName evidence="3">Outer membrane protein beta-barrel domain-containing protein</fullName>
    </recommendedName>
</protein>
<dbReference type="AlphaFoldDB" id="A0A081BSG8"/>
<name>A0A081BSG8_9BACT</name>
<dbReference type="Gene3D" id="2.40.160.20">
    <property type="match status" value="1"/>
</dbReference>
<accession>A0A081BSG8</accession>
<dbReference type="InterPro" id="IPR011250">
    <property type="entry name" value="OMP/PagP_B-barrel"/>
</dbReference>
<reference evidence="1" key="1">
    <citation type="journal article" date="2015" name="PeerJ">
        <title>First genomic representation of candidate bacterial phylum KSB3 points to enhanced environmental sensing as a trigger of wastewater bulking.</title>
        <authorList>
            <person name="Sekiguchi Y."/>
            <person name="Ohashi A."/>
            <person name="Parks D.H."/>
            <person name="Yamauchi T."/>
            <person name="Tyson G.W."/>
            <person name="Hugenholtz P."/>
        </authorList>
    </citation>
    <scope>NUCLEOTIDE SEQUENCE [LARGE SCALE GENOMIC DNA]</scope>
</reference>